<evidence type="ECO:0000259" key="1">
    <source>
        <dbReference type="Pfam" id="PF14846"/>
    </source>
</evidence>
<dbReference type="OrthoDB" id="6599787at2759"/>
<keyword evidence="3" id="KW-1185">Reference proteome</keyword>
<accession>A0A9P0GLG5</accession>
<sequence>MVQDNIISCIYLNKLGLNVLVFSRFKETSHITMSESVNTAQTDIYDEEFFNNLQLAKKLLEKISNRRDRQICRKWITKLCNFKSEDALVKKNRNIFFKYMLRMLHKAADRESEIPREEKPVGDESQFASKWSPDNRTYIATKPLPGEGVLIYMAVSADPKLGWDHA</sequence>
<proteinExistence type="predicted"/>
<gene>
    <name evidence="2" type="ORF">PSYICH_LOCUS14738</name>
</gene>
<dbReference type="InterPro" id="IPR027831">
    <property type="entry name" value="DUF4485"/>
</dbReference>
<name>A0A9P0GLG5_9CUCU</name>
<evidence type="ECO:0000313" key="3">
    <source>
        <dbReference type="Proteomes" id="UP001153636"/>
    </source>
</evidence>
<dbReference type="Proteomes" id="UP001153636">
    <property type="component" value="Chromosome 8"/>
</dbReference>
<organism evidence="2 3">
    <name type="scientific">Psylliodes chrysocephalus</name>
    <dbReference type="NCBI Taxonomy" id="3402493"/>
    <lineage>
        <taxon>Eukaryota</taxon>
        <taxon>Metazoa</taxon>
        <taxon>Ecdysozoa</taxon>
        <taxon>Arthropoda</taxon>
        <taxon>Hexapoda</taxon>
        <taxon>Insecta</taxon>
        <taxon>Pterygota</taxon>
        <taxon>Neoptera</taxon>
        <taxon>Endopterygota</taxon>
        <taxon>Coleoptera</taxon>
        <taxon>Polyphaga</taxon>
        <taxon>Cucujiformia</taxon>
        <taxon>Chrysomeloidea</taxon>
        <taxon>Chrysomelidae</taxon>
        <taxon>Galerucinae</taxon>
        <taxon>Alticini</taxon>
        <taxon>Psylliodes</taxon>
    </lineage>
</organism>
<reference evidence="2" key="1">
    <citation type="submission" date="2022-01" db="EMBL/GenBank/DDBJ databases">
        <authorList>
            <person name="King R."/>
        </authorList>
    </citation>
    <scope>NUCLEOTIDE SEQUENCE</scope>
</reference>
<evidence type="ECO:0000313" key="2">
    <source>
        <dbReference type="EMBL" id="CAH1114051.1"/>
    </source>
</evidence>
<dbReference type="AlphaFoldDB" id="A0A9P0GLG5"/>
<protein>
    <recommendedName>
        <fullName evidence="1">DUF4485 domain-containing protein</fullName>
    </recommendedName>
</protein>
<feature type="domain" description="DUF4485" evidence="1">
    <location>
        <begin position="46"/>
        <end position="106"/>
    </location>
</feature>
<dbReference type="Pfam" id="PF14846">
    <property type="entry name" value="DUF4485"/>
    <property type="match status" value="1"/>
</dbReference>
<dbReference type="EMBL" id="OV651820">
    <property type="protein sequence ID" value="CAH1114051.1"/>
    <property type="molecule type" value="Genomic_DNA"/>
</dbReference>